<name>A2NUF0_DROME</name>
<dbReference type="EMBL" id="X05893">
    <property type="protein sequence ID" value="CAA29324.1"/>
    <property type="molecule type" value="mRNA"/>
</dbReference>
<evidence type="ECO:0000313" key="1">
    <source>
        <dbReference type="EMBL" id="CAA29324.1"/>
    </source>
</evidence>
<protein>
    <submittedName>
        <fullName evidence="1">Drosophila melanogaster acetylcholinesterase (AChE)</fullName>
    </submittedName>
</protein>
<sequence length="23" mass="2311">MCSATHGRHVQVAIVAAEANSTG</sequence>
<organism evidence="1">
    <name type="scientific">Drosophila melanogaster</name>
    <name type="common">Fruit fly</name>
    <dbReference type="NCBI Taxonomy" id="7227"/>
    <lineage>
        <taxon>Eukaryota</taxon>
        <taxon>Metazoa</taxon>
        <taxon>Ecdysozoa</taxon>
        <taxon>Arthropoda</taxon>
        <taxon>Hexapoda</taxon>
        <taxon>Insecta</taxon>
        <taxon>Pterygota</taxon>
        <taxon>Neoptera</taxon>
        <taxon>Endopterygota</taxon>
        <taxon>Diptera</taxon>
        <taxon>Brachycera</taxon>
        <taxon>Muscomorpha</taxon>
        <taxon>Ephydroidea</taxon>
        <taxon>Drosophilidae</taxon>
        <taxon>Drosophila</taxon>
        <taxon>Sophophora</taxon>
    </lineage>
</organism>
<reference evidence="1" key="1">
    <citation type="journal article" date="1986" name="EMBO J.">
        <title>The Ace locus of Drosophila melanogaster: structural gene for acetylcholinesterase with an unusual 5' leader.</title>
        <authorList>
            <person name="Hall L.M.C."/>
            <person name="Spierer P."/>
        </authorList>
    </citation>
    <scope>NUCLEOTIDE SEQUENCE</scope>
</reference>
<accession>A2NUF0</accession>
<proteinExistence type="evidence at transcript level"/>
<dbReference type="AlphaFoldDB" id="A2NUF0"/>